<feature type="compositionally biased region" description="Basic residues" evidence="1">
    <location>
        <begin position="101"/>
        <end position="111"/>
    </location>
</feature>
<protein>
    <submittedName>
        <fullName evidence="2">Uncharacterized protein</fullName>
    </submittedName>
</protein>
<keyword evidence="3" id="KW-1185">Reference proteome</keyword>
<organism evidence="2 3">
    <name type="scientific">Tanacetum coccineum</name>
    <dbReference type="NCBI Taxonomy" id="301880"/>
    <lineage>
        <taxon>Eukaryota</taxon>
        <taxon>Viridiplantae</taxon>
        <taxon>Streptophyta</taxon>
        <taxon>Embryophyta</taxon>
        <taxon>Tracheophyta</taxon>
        <taxon>Spermatophyta</taxon>
        <taxon>Magnoliopsida</taxon>
        <taxon>eudicotyledons</taxon>
        <taxon>Gunneridae</taxon>
        <taxon>Pentapetalae</taxon>
        <taxon>asterids</taxon>
        <taxon>campanulids</taxon>
        <taxon>Asterales</taxon>
        <taxon>Asteraceae</taxon>
        <taxon>Asteroideae</taxon>
        <taxon>Anthemideae</taxon>
        <taxon>Anthemidinae</taxon>
        <taxon>Tanacetum</taxon>
    </lineage>
</organism>
<accession>A0ABQ5BFG8</accession>
<gene>
    <name evidence="2" type="ORF">Tco_0859281</name>
</gene>
<evidence type="ECO:0000313" key="3">
    <source>
        <dbReference type="Proteomes" id="UP001151760"/>
    </source>
</evidence>
<proteinExistence type="predicted"/>
<name>A0ABQ5BFG8_9ASTR</name>
<dbReference type="EMBL" id="BQNB010013131">
    <property type="protein sequence ID" value="GJT12239.1"/>
    <property type="molecule type" value="Genomic_DNA"/>
</dbReference>
<feature type="region of interest" description="Disordered" evidence="1">
    <location>
        <begin position="81"/>
        <end position="111"/>
    </location>
</feature>
<dbReference type="Proteomes" id="UP001151760">
    <property type="component" value="Unassembled WGS sequence"/>
</dbReference>
<reference evidence="2" key="1">
    <citation type="journal article" date="2022" name="Int. J. Mol. Sci.">
        <title>Draft Genome of Tanacetum Coccineum: Genomic Comparison of Closely Related Tanacetum-Family Plants.</title>
        <authorList>
            <person name="Yamashiro T."/>
            <person name="Shiraishi A."/>
            <person name="Nakayama K."/>
            <person name="Satake H."/>
        </authorList>
    </citation>
    <scope>NUCLEOTIDE SEQUENCE</scope>
</reference>
<comment type="caution">
    <text evidence="2">The sequence shown here is derived from an EMBL/GenBank/DDBJ whole genome shotgun (WGS) entry which is preliminary data.</text>
</comment>
<reference evidence="2" key="2">
    <citation type="submission" date="2022-01" db="EMBL/GenBank/DDBJ databases">
        <authorList>
            <person name="Yamashiro T."/>
            <person name="Shiraishi A."/>
            <person name="Satake H."/>
            <person name="Nakayama K."/>
        </authorList>
    </citation>
    <scope>NUCLEOTIDE SEQUENCE</scope>
</reference>
<evidence type="ECO:0000313" key="2">
    <source>
        <dbReference type="EMBL" id="GJT12239.1"/>
    </source>
</evidence>
<evidence type="ECO:0000256" key="1">
    <source>
        <dbReference type="SAM" id="MobiDB-lite"/>
    </source>
</evidence>
<sequence>MSPPDRKKFCWGIVHATGRKGFTDPKTEIWLKQINRKIRIPIDLYPCQVEEKLTMKEVDGEMIMKLETKMIAKDGTVSKFPGKVPGYTPSKEEEEEPEKKGSKKLLKKGQNMRRSQDSIVVHEMFNGGVKILSLYMRCSTDELRWRFEGAWIRGREEDSILTHRIAKAILFKIPQIELALSTVEGYPGYGVKQGENVVNVVVQDGSNFYRVFDMEGMCSMKEMWLMQCFAVVCPVPVCKCLSNSP</sequence>